<proteinExistence type="predicted"/>
<keyword evidence="2" id="KW-0812">Transmembrane</keyword>
<feature type="region of interest" description="Disordered" evidence="1">
    <location>
        <begin position="358"/>
        <end position="377"/>
    </location>
</feature>
<evidence type="ECO:0000313" key="4">
    <source>
        <dbReference type="Proteomes" id="UP001575105"/>
    </source>
</evidence>
<dbReference type="EMBL" id="JBGUBD010000008">
    <property type="protein sequence ID" value="MFA9479373.1"/>
    <property type="molecule type" value="Genomic_DNA"/>
</dbReference>
<evidence type="ECO:0000313" key="3">
    <source>
        <dbReference type="EMBL" id="MFA9479373.1"/>
    </source>
</evidence>
<keyword evidence="2" id="KW-1133">Transmembrane helix</keyword>
<name>A0ABV4U8R9_9BACT</name>
<keyword evidence="2" id="KW-0472">Membrane</keyword>
<comment type="caution">
    <text evidence="3">The sequence shown here is derived from an EMBL/GenBank/DDBJ whole genome shotgun (WGS) entry which is preliminary data.</text>
</comment>
<sequence>MPPLFTLAQETATTPEPWWHLLFNNIFGLTILFIFLTAIISVIVKLRRKDKCLKLLHKYHTSYLTTAGKVSWGDLVVYSQGIELRFDAPHTTVRGLIKSSAMVYESEMGSYLALCRVEEGLTEKEKRKRRRQVRSSFRPGMHRRFFRWLRNIVNTLRDAFNRSLTAILGQLARAKPDSELFTTQQANVNIIGQDLLLAAGNAYEPILEAHIGRPVILKIASTVEPTKHVVELPGYLVDYSDRFIAVFNVEHRPLDVVDLTLNASVDRPNVKVELNGHEVLVTCTGPEVVVLRSFEAGSERKNLAVPLLPGCTVRLWRPGPETTVFLTVELTRQVDVICPRAIATVHFGADARERRRRRPDWLGMAPDREAESNTGVA</sequence>
<reference evidence="3 4" key="1">
    <citation type="submission" date="2024-08" db="EMBL/GenBank/DDBJ databases">
        <title>Whole-genome sequencing of halo(alkali)philic microorganisms from hypersaline lakes.</title>
        <authorList>
            <person name="Sorokin D.Y."/>
            <person name="Merkel A.Y."/>
            <person name="Messina E."/>
            <person name="Yakimov M."/>
        </authorList>
    </citation>
    <scope>NUCLEOTIDE SEQUENCE [LARGE SCALE GENOMIC DNA]</scope>
    <source>
        <strain evidence="3 4">AB-hyl4</strain>
    </source>
</reference>
<dbReference type="RefSeq" id="WP_425346293.1">
    <property type="nucleotide sequence ID" value="NZ_JBGUBD010000008.1"/>
</dbReference>
<evidence type="ECO:0000256" key="2">
    <source>
        <dbReference type="SAM" id="Phobius"/>
    </source>
</evidence>
<organism evidence="3 4">
    <name type="scientific">Natronomicrosphaera hydrolytica</name>
    <dbReference type="NCBI Taxonomy" id="3242702"/>
    <lineage>
        <taxon>Bacteria</taxon>
        <taxon>Pseudomonadati</taxon>
        <taxon>Planctomycetota</taxon>
        <taxon>Phycisphaerae</taxon>
        <taxon>Phycisphaerales</taxon>
        <taxon>Phycisphaeraceae</taxon>
        <taxon>Natronomicrosphaera</taxon>
    </lineage>
</organism>
<keyword evidence="4" id="KW-1185">Reference proteome</keyword>
<dbReference type="Proteomes" id="UP001575105">
    <property type="component" value="Unassembled WGS sequence"/>
</dbReference>
<protein>
    <submittedName>
        <fullName evidence="3">Uncharacterized protein</fullName>
    </submittedName>
</protein>
<accession>A0ABV4U8R9</accession>
<feature type="transmembrane region" description="Helical" evidence="2">
    <location>
        <begin position="20"/>
        <end position="44"/>
    </location>
</feature>
<gene>
    <name evidence="3" type="ORF">ACERK3_13870</name>
</gene>
<evidence type="ECO:0000256" key="1">
    <source>
        <dbReference type="SAM" id="MobiDB-lite"/>
    </source>
</evidence>